<dbReference type="SUPFAM" id="SSF56112">
    <property type="entry name" value="Protein kinase-like (PK-like)"/>
    <property type="match status" value="1"/>
</dbReference>
<dbReference type="Proteomes" id="UP001276659">
    <property type="component" value="Unassembled WGS sequence"/>
</dbReference>
<reference evidence="1" key="1">
    <citation type="submission" date="2022-11" db="EMBL/GenBank/DDBJ databases">
        <title>Chromosomal genome sequence assembly and mating type (MAT) locus characterization of the leprose asexual lichenized fungus Lepraria neglecta (Nyl.) Erichsen.</title>
        <authorList>
            <person name="Allen J.L."/>
            <person name="Pfeffer B."/>
        </authorList>
    </citation>
    <scope>NUCLEOTIDE SEQUENCE</scope>
    <source>
        <strain evidence="1">Allen 5258</strain>
    </source>
</reference>
<organism evidence="1 2">
    <name type="scientific">Lepraria neglecta</name>
    <dbReference type="NCBI Taxonomy" id="209136"/>
    <lineage>
        <taxon>Eukaryota</taxon>
        <taxon>Fungi</taxon>
        <taxon>Dikarya</taxon>
        <taxon>Ascomycota</taxon>
        <taxon>Pezizomycotina</taxon>
        <taxon>Lecanoromycetes</taxon>
        <taxon>OSLEUM clade</taxon>
        <taxon>Lecanoromycetidae</taxon>
        <taxon>Lecanorales</taxon>
        <taxon>Lecanorineae</taxon>
        <taxon>Stereocaulaceae</taxon>
        <taxon>Lepraria</taxon>
    </lineage>
</organism>
<evidence type="ECO:0000313" key="2">
    <source>
        <dbReference type="Proteomes" id="UP001276659"/>
    </source>
</evidence>
<sequence>MPDPSIKHMQAAFLFKAPLPGFFSTSSDKDKKYSELRLPRFEHYNAKVIYKGILGEGNEGVVFSATIKGETFTVKVRPVEDQFKYFASLAYEARAYARIHNRGQDSVYSCRCYGWMKLSLATLQKAFGLRTCYDLSNYAIVKEFISTLPRPEHLPSIHSGLDVSDKMGIMIEDSSPQNYKGGRLIDLGNAVT</sequence>
<comment type="caution">
    <text evidence="1">The sequence shown here is derived from an EMBL/GenBank/DDBJ whole genome shotgun (WGS) entry which is preliminary data.</text>
</comment>
<dbReference type="InterPro" id="IPR011009">
    <property type="entry name" value="Kinase-like_dom_sf"/>
</dbReference>
<gene>
    <name evidence="1" type="ORF">OEA41_007090</name>
</gene>
<dbReference type="InterPro" id="IPR025213">
    <property type="entry name" value="Sim4_Fta2"/>
</dbReference>
<name>A0AAE0DNN0_9LECA</name>
<proteinExistence type="predicted"/>
<keyword evidence="2" id="KW-1185">Reference proteome</keyword>
<dbReference type="Pfam" id="PF13095">
    <property type="entry name" value="FTA2"/>
    <property type="match status" value="1"/>
</dbReference>
<evidence type="ECO:0008006" key="3">
    <source>
        <dbReference type="Google" id="ProtNLM"/>
    </source>
</evidence>
<dbReference type="EMBL" id="JASNWA010000007">
    <property type="protein sequence ID" value="KAK3173758.1"/>
    <property type="molecule type" value="Genomic_DNA"/>
</dbReference>
<protein>
    <recommendedName>
        <fullName evidence="3">Protein kinase domain-containing protein</fullName>
    </recommendedName>
</protein>
<accession>A0AAE0DNN0</accession>
<evidence type="ECO:0000313" key="1">
    <source>
        <dbReference type="EMBL" id="KAK3173758.1"/>
    </source>
</evidence>
<dbReference type="AlphaFoldDB" id="A0AAE0DNN0"/>